<dbReference type="EMBL" id="CM042017">
    <property type="protein sequence ID" value="KAI3689897.1"/>
    <property type="molecule type" value="Genomic_DNA"/>
</dbReference>
<proteinExistence type="predicted"/>
<organism evidence="1 2">
    <name type="scientific">Cichorium intybus</name>
    <name type="common">Chicory</name>
    <dbReference type="NCBI Taxonomy" id="13427"/>
    <lineage>
        <taxon>Eukaryota</taxon>
        <taxon>Viridiplantae</taxon>
        <taxon>Streptophyta</taxon>
        <taxon>Embryophyta</taxon>
        <taxon>Tracheophyta</taxon>
        <taxon>Spermatophyta</taxon>
        <taxon>Magnoliopsida</taxon>
        <taxon>eudicotyledons</taxon>
        <taxon>Gunneridae</taxon>
        <taxon>Pentapetalae</taxon>
        <taxon>asterids</taxon>
        <taxon>campanulids</taxon>
        <taxon>Asterales</taxon>
        <taxon>Asteraceae</taxon>
        <taxon>Cichorioideae</taxon>
        <taxon>Cichorieae</taxon>
        <taxon>Cichoriinae</taxon>
        <taxon>Cichorium</taxon>
    </lineage>
</organism>
<dbReference type="Proteomes" id="UP001055811">
    <property type="component" value="Linkage Group LG09"/>
</dbReference>
<reference evidence="2" key="1">
    <citation type="journal article" date="2022" name="Mol. Ecol. Resour.">
        <title>The genomes of chicory, endive, great burdock and yacon provide insights into Asteraceae palaeo-polyploidization history and plant inulin production.</title>
        <authorList>
            <person name="Fan W."/>
            <person name="Wang S."/>
            <person name="Wang H."/>
            <person name="Wang A."/>
            <person name="Jiang F."/>
            <person name="Liu H."/>
            <person name="Zhao H."/>
            <person name="Xu D."/>
            <person name="Zhang Y."/>
        </authorList>
    </citation>
    <scope>NUCLEOTIDE SEQUENCE [LARGE SCALE GENOMIC DNA]</scope>
    <source>
        <strain evidence="2">cv. Punajuju</strain>
    </source>
</reference>
<accession>A0ACB8YWK2</accession>
<protein>
    <submittedName>
        <fullName evidence="1">Uncharacterized protein</fullName>
    </submittedName>
</protein>
<comment type="caution">
    <text evidence="1">The sequence shown here is derived from an EMBL/GenBank/DDBJ whole genome shotgun (WGS) entry which is preliminary data.</text>
</comment>
<evidence type="ECO:0000313" key="1">
    <source>
        <dbReference type="EMBL" id="KAI3689897.1"/>
    </source>
</evidence>
<sequence length="80" mass="9100">MVVHRLRPYVMADSRSLKSQIQFPFMTLFYGGLSIYVSDEQLTYTVEGARGYIADMESNKENRNSQSNTNVERSGITNDA</sequence>
<gene>
    <name evidence="1" type="ORF">L2E82_47867</name>
</gene>
<name>A0ACB8YWK2_CICIN</name>
<reference evidence="1 2" key="2">
    <citation type="journal article" date="2022" name="Mol. Ecol. Resour.">
        <title>The genomes of chicory, endive, great burdock and yacon provide insights into Asteraceae paleo-polyploidization history and plant inulin production.</title>
        <authorList>
            <person name="Fan W."/>
            <person name="Wang S."/>
            <person name="Wang H."/>
            <person name="Wang A."/>
            <person name="Jiang F."/>
            <person name="Liu H."/>
            <person name="Zhao H."/>
            <person name="Xu D."/>
            <person name="Zhang Y."/>
        </authorList>
    </citation>
    <scope>NUCLEOTIDE SEQUENCE [LARGE SCALE GENOMIC DNA]</scope>
    <source>
        <strain evidence="2">cv. Punajuju</strain>
        <tissue evidence="1">Leaves</tissue>
    </source>
</reference>
<evidence type="ECO:0000313" key="2">
    <source>
        <dbReference type="Proteomes" id="UP001055811"/>
    </source>
</evidence>
<keyword evidence="2" id="KW-1185">Reference proteome</keyword>